<feature type="domain" description="FecR protein" evidence="2">
    <location>
        <begin position="107"/>
        <end position="201"/>
    </location>
</feature>
<protein>
    <recommendedName>
        <fullName evidence="6">FecR protein domain-containing protein</fullName>
    </recommendedName>
</protein>
<evidence type="ECO:0000259" key="2">
    <source>
        <dbReference type="Pfam" id="PF04773"/>
    </source>
</evidence>
<evidence type="ECO:0000259" key="3">
    <source>
        <dbReference type="Pfam" id="PF16344"/>
    </source>
</evidence>
<comment type="caution">
    <text evidence="4">The sequence shown here is derived from an EMBL/GenBank/DDBJ whole genome shotgun (WGS) entry which is preliminary data.</text>
</comment>
<gene>
    <name evidence="4" type="ORF">DF182_16495</name>
</gene>
<dbReference type="PIRSF" id="PIRSF018266">
    <property type="entry name" value="FecR"/>
    <property type="match status" value="1"/>
</dbReference>
<keyword evidence="1" id="KW-0812">Transmembrane</keyword>
<dbReference type="InterPro" id="IPR006860">
    <property type="entry name" value="FecR"/>
</dbReference>
<dbReference type="Proteomes" id="UP000253410">
    <property type="component" value="Unassembled WGS sequence"/>
</dbReference>
<dbReference type="PANTHER" id="PTHR30273:SF2">
    <property type="entry name" value="PROTEIN FECR"/>
    <property type="match status" value="1"/>
</dbReference>
<dbReference type="Pfam" id="PF04773">
    <property type="entry name" value="FecR"/>
    <property type="match status" value="1"/>
</dbReference>
<organism evidence="4 5">
    <name type="scientific">Chitinophaga flava</name>
    <dbReference type="NCBI Taxonomy" id="2259036"/>
    <lineage>
        <taxon>Bacteria</taxon>
        <taxon>Pseudomonadati</taxon>
        <taxon>Bacteroidota</taxon>
        <taxon>Chitinophagia</taxon>
        <taxon>Chitinophagales</taxon>
        <taxon>Chitinophagaceae</taxon>
        <taxon>Chitinophaga</taxon>
    </lineage>
</organism>
<keyword evidence="5" id="KW-1185">Reference proteome</keyword>
<dbReference type="InterPro" id="IPR012373">
    <property type="entry name" value="Ferrdict_sens_TM"/>
</dbReference>
<feature type="domain" description="Protein FecR C-terminal" evidence="3">
    <location>
        <begin position="247"/>
        <end position="314"/>
    </location>
</feature>
<evidence type="ECO:0000313" key="5">
    <source>
        <dbReference type="Proteomes" id="UP000253410"/>
    </source>
</evidence>
<evidence type="ECO:0008006" key="6">
    <source>
        <dbReference type="Google" id="ProtNLM"/>
    </source>
</evidence>
<name>A0A365XPC5_9BACT</name>
<dbReference type="Gene3D" id="2.60.120.1440">
    <property type="match status" value="1"/>
</dbReference>
<reference evidence="4 5" key="1">
    <citation type="submission" date="2018-05" db="EMBL/GenBank/DDBJ databases">
        <title>Chitinophaga sp. K3CV102501T nov., isolated from isolated from a monsoon evergreen broad-leaved forest soil.</title>
        <authorList>
            <person name="Lv Y."/>
        </authorList>
    </citation>
    <scope>NUCLEOTIDE SEQUENCE [LARGE SCALE GENOMIC DNA]</scope>
    <source>
        <strain evidence="4 5">GDMCC 1.1325</strain>
    </source>
</reference>
<dbReference type="Pfam" id="PF16344">
    <property type="entry name" value="FecR_C"/>
    <property type="match status" value="1"/>
</dbReference>
<evidence type="ECO:0000313" key="4">
    <source>
        <dbReference type="EMBL" id="RBL88199.1"/>
    </source>
</evidence>
<feature type="transmembrane region" description="Helical" evidence="1">
    <location>
        <begin position="77"/>
        <end position="95"/>
    </location>
</feature>
<accession>A0A365XPC5</accession>
<sequence>MEHQHQHNNGVKALLKRFLQGTATPEETEKIAYWYSTLQDPEQSVLSPEERTILKQSILHNIIRQTIPAKQGISRKWFRYAAAVLLVASLGGWLYSRYNSMAAPTVIYSGIGATRRIVLPDSSIVTMNAGSTLRIAASFGNRERNIELEGEAFFDIKPNPTCPFRVHHGQLTTTVLGTSFNIRAYPGEENAKVAVASGKVQVDIQGKEEQHFLLGSHETLQYSTLQGNARKGREDTGRIGQWQQKVLDFNGYTLTAMVADLQRQYPVGIQLHTTPADTAHYNISFQQENIQDILAVLSGLTGITYKNENGQIIIYSKTYAP</sequence>
<keyword evidence="1" id="KW-0472">Membrane</keyword>
<proteinExistence type="predicted"/>
<dbReference type="Gene3D" id="3.55.50.30">
    <property type="match status" value="1"/>
</dbReference>
<keyword evidence="1" id="KW-1133">Transmembrane helix</keyword>
<dbReference type="GO" id="GO:0016989">
    <property type="term" value="F:sigma factor antagonist activity"/>
    <property type="evidence" value="ECO:0007669"/>
    <property type="project" value="TreeGrafter"/>
</dbReference>
<dbReference type="RefSeq" id="WP_113616951.1">
    <property type="nucleotide sequence ID" value="NZ_QFFJ01000002.1"/>
</dbReference>
<evidence type="ECO:0000256" key="1">
    <source>
        <dbReference type="SAM" id="Phobius"/>
    </source>
</evidence>
<dbReference type="InterPro" id="IPR032508">
    <property type="entry name" value="FecR_C"/>
</dbReference>
<dbReference type="PANTHER" id="PTHR30273">
    <property type="entry name" value="PERIPLASMIC SIGNAL SENSOR AND SIGMA FACTOR ACTIVATOR FECR-RELATED"/>
    <property type="match status" value="1"/>
</dbReference>
<dbReference type="EMBL" id="QFFJ01000002">
    <property type="protein sequence ID" value="RBL88199.1"/>
    <property type="molecule type" value="Genomic_DNA"/>
</dbReference>
<dbReference type="AlphaFoldDB" id="A0A365XPC5"/>
<dbReference type="OrthoDB" id="1524389at2"/>